<proteinExistence type="inferred from homology"/>
<evidence type="ECO:0000256" key="3">
    <source>
        <dbReference type="ARBA" id="ARBA00022643"/>
    </source>
</evidence>
<feature type="binding site" evidence="5 6">
    <location>
        <position position="136"/>
    </location>
    <ligand>
        <name>substrate</name>
    </ligand>
</feature>
<feature type="binding site" evidence="5 6">
    <location>
        <position position="132"/>
    </location>
    <ligand>
        <name>substrate</name>
    </ligand>
</feature>
<feature type="binding site" evidence="5 7">
    <location>
        <begin position="81"/>
        <end position="82"/>
    </location>
    <ligand>
        <name>FMN</name>
        <dbReference type="ChEBI" id="CHEBI:58210"/>
    </ligand>
</feature>
<keyword evidence="3 5" id="KW-0288">FMN</keyword>
<dbReference type="HAMAP" id="MF_01629">
    <property type="entry name" value="PdxH"/>
    <property type="match status" value="1"/>
</dbReference>
<dbReference type="PROSITE" id="PS01064">
    <property type="entry name" value="PYRIDOX_OXIDASE"/>
    <property type="match status" value="1"/>
</dbReference>
<evidence type="ECO:0000256" key="5">
    <source>
        <dbReference type="HAMAP-Rule" id="MF_01629"/>
    </source>
</evidence>
<dbReference type="RefSeq" id="WP_184790055.1">
    <property type="nucleotide sequence ID" value="NZ_BONT01000108.1"/>
</dbReference>
<evidence type="ECO:0000256" key="2">
    <source>
        <dbReference type="ARBA" id="ARBA00022630"/>
    </source>
</evidence>
<evidence type="ECO:0000256" key="6">
    <source>
        <dbReference type="PIRSR" id="PIRSR000190-1"/>
    </source>
</evidence>
<organism evidence="10 11">
    <name type="scientific">Phytomonospora endophytica</name>
    <dbReference type="NCBI Taxonomy" id="714109"/>
    <lineage>
        <taxon>Bacteria</taxon>
        <taxon>Bacillati</taxon>
        <taxon>Actinomycetota</taxon>
        <taxon>Actinomycetes</taxon>
        <taxon>Micromonosporales</taxon>
        <taxon>Micromonosporaceae</taxon>
        <taxon>Phytomonospora</taxon>
    </lineage>
</organism>
<dbReference type="InterPro" id="IPR012349">
    <property type="entry name" value="Split_barrel_FMN-bd"/>
</dbReference>
<dbReference type="InterPro" id="IPR019740">
    <property type="entry name" value="Pyridox_Oxase_CS"/>
</dbReference>
<feature type="binding site" evidence="5">
    <location>
        <begin position="66"/>
        <end position="71"/>
    </location>
    <ligand>
        <name>FMN</name>
        <dbReference type="ChEBI" id="CHEBI:58210"/>
    </ligand>
</feature>
<gene>
    <name evidence="5" type="primary">pdxH</name>
    <name evidence="10" type="ORF">HNR73_005120</name>
</gene>
<evidence type="ECO:0000259" key="8">
    <source>
        <dbReference type="Pfam" id="PF01243"/>
    </source>
</evidence>
<evidence type="ECO:0000313" key="10">
    <source>
        <dbReference type="EMBL" id="MBB6037247.1"/>
    </source>
</evidence>
<comment type="function">
    <text evidence="5">Catalyzes the oxidation of either pyridoxine 5'-phosphate (PNP) or pyridoxamine 5'-phosphate (PMP) into pyridoxal 5'-phosphate (PLP).</text>
</comment>
<protein>
    <recommendedName>
        <fullName evidence="5">Pyridoxine/pyridoxamine 5'-phosphate oxidase</fullName>
        <ecNumber evidence="5">1.4.3.5</ecNumber>
    </recommendedName>
    <alternativeName>
        <fullName evidence="5">PNP/PMP oxidase</fullName>
        <shortName evidence="5">PNPOx</shortName>
    </alternativeName>
    <alternativeName>
        <fullName evidence="5">Pyridoxal 5'-phosphate synthase</fullName>
    </alternativeName>
</protein>
<evidence type="ECO:0000256" key="4">
    <source>
        <dbReference type="ARBA" id="ARBA00023002"/>
    </source>
</evidence>
<sequence>MNTSGGREPVARRFEYSSPVFDVGELAPSWHEQLGVWLGEAVDKDMFEPNAMVLSTADAEGRPSSRTVLLRGFGAEGLTFFTNYSSRKGTEIARNPRVSLLLSWLPMYRQVIVCGEASKVDRAESEEYFHGRPRGSQLASFVSPQSTVLPDRGTLAAMWAKADAEHPGEVPMRDNWGGYRVVPETVEFWQGQEMRMHDRLRFRRADTDRWVVERLAP</sequence>
<comment type="subunit">
    <text evidence="5">Homodimer.</text>
</comment>
<dbReference type="PANTHER" id="PTHR10851">
    <property type="entry name" value="PYRIDOXINE-5-PHOSPHATE OXIDASE"/>
    <property type="match status" value="1"/>
</dbReference>
<reference evidence="10 11" key="1">
    <citation type="submission" date="2020-08" db="EMBL/GenBank/DDBJ databases">
        <title>Genomic Encyclopedia of Type Strains, Phase IV (KMG-IV): sequencing the most valuable type-strain genomes for metagenomic binning, comparative biology and taxonomic classification.</title>
        <authorList>
            <person name="Goeker M."/>
        </authorList>
    </citation>
    <scope>NUCLEOTIDE SEQUENCE [LARGE SCALE GENOMIC DNA]</scope>
    <source>
        <strain evidence="10 11">YIM 65646</strain>
    </source>
</reference>
<keyword evidence="4 5" id="KW-0560">Oxidoreductase</keyword>
<dbReference type="EMBL" id="JACHGT010000011">
    <property type="protein sequence ID" value="MBB6037247.1"/>
    <property type="molecule type" value="Genomic_DNA"/>
</dbReference>
<comment type="catalytic activity">
    <reaction evidence="5">
        <text>pyridoxamine 5'-phosphate + O2 + H2O = pyridoxal 5'-phosphate + H2O2 + NH4(+)</text>
        <dbReference type="Rhea" id="RHEA:15817"/>
        <dbReference type="ChEBI" id="CHEBI:15377"/>
        <dbReference type="ChEBI" id="CHEBI:15379"/>
        <dbReference type="ChEBI" id="CHEBI:16240"/>
        <dbReference type="ChEBI" id="CHEBI:28938"/>
        <dbReference type="ChEBI" id="CHEBI:58451"/>
        <dbReference type="ChEBI" id="CHEBI:597326"/>
        <dbReference type="EC" id="1.4.3.5"/>
    </reaction>
</comment>
<dbReference type="Pfam" id="PF10590">
    <property type="entry name" value="PNP_phzG_C"/>
    <property type="match status" value="1"/>
</dbReference>
<comment type="cofactor">
    <cofactor evidence="5 7">
        <name>FMN</name>
        <dbReference type="ChEBI" id="CHEBI:58210"/>
    </cofactor>
    <text evidence="5 7">Binds 1 FMN per subunit.</text>
</comment>
<dbReference type="GO" id="GO:0010181">
    <property type="term" value="F:FMN binding"/>
    <property type="evidence" value="ECO:0007669"/>
    <property type="project" value="UniProtKB-UniRule"/>
</dbReference>
<comment type="similarity">
    <text evidence="1 5">Belongs to the pyridoxamine 5'-phosphate oxidase family.</text>
</comment>
<keyword evidence="11" id="KW-1185">Reference proteome</keyword>
<evidence type="ECO:0000256" key="7">
    <source>
        <dbReference type="PIRSR" id="PIRSR000190-2"/>
    </source>
</evidence>
<evidence type="ECO:0000313" key="11">
    <source>
        <dbReference type="Proteomes" id="UP000548476"/>
    </source>
</evidence>
<evidence type="ECO:0000259" key="9">
    <source>
        <dbReference type="Pfam" id="PF10590"/>
    </source>
</evidence>
<feature type="binding site" evidence="5 6">
    <location>
        <begin position="195"/>
        <end position="197"/>
    </location>
    <ligand>
        <name>substrate</name>
    </ligand>
</feature>
<dbReference type="UniPathway" id="UPA01068">
    <property type="reaction ID" value="UER00304"/>
</dbReference>
<feature type="binding site" evidence="5 7">
    <location>
        <position position="87"/>
    </location>
    <ligand>
        <name>FMN</name>
        <dbReference type="ChEBI" id="CHEBI:58210"/>
    </ligand>
</feature>
<keyword evidence="5" id="KW-0664">Pyridoxine biosynthesis</keyword>
<evidence type="ECO:0000256" key="1">
    <source>
        <dbReference type="ARBA" id="ARBA00007301"/>
    </source>
</evidence>
<dbReference type="InterPro" id="IPR011576">
    <property type="entry name" value="Pyridox_Oxase_N"/>
</dbReference>
<dbReference type="NCBIfam" id="TIGR00558">
    <property type="entry name" value="pdxH"/>
    <property type="match status" value="1"/>
</dbReference>
<comment type="pathway">
    <text evidence="5">Cofactor metabolism; pyridoxal 5'-phosphate salvage; pyridoxal 5'-phosphate from pyridoxamine 5'-phosphate: step 1/1.</text>
</comment>
<dbReference type="PANTHER" id="PTHR10851:SF0">
    <property type="entry name" value="PYRIDOXINE-5'-PHOSPHATE OXIDASE"/>
    <property type="match status" value="1"/>
</dbReference>
<comment type="caution">
    <text evidence="10">The sequence shown here is derived from an EMBL/GenBank/DDBJ whole genome shotgun (WGS) entry which is preliminary data.</text>
</comment>
<dbReference type="InterPro" id="IPR000659">
    <property type="entry name" value="Pyridox_Oxase"/>
</dbReference>
<dbReference type="SUPFAM" id="SSF50475">
    <property type="entry name" value="FMN-binding split barrel"/>
    <property type="match status" value="1"/>
</dbReference>
<dbReference type="AlphaFoldDB" id="A0A841FV81"/>
<feature type="binding site" evidence="5 6">
    <location>
        <position position="71"/>
    </location>
    <ligand>
        <name>substrate</name>
    </ligand>
</feature>
<dbReference type="PIRSF" id="PIRSF000190">
    <property type="entry name" value="Pyd_amn-ph_oxd"/>
    <property type="match status" value="1"/>
</dbReference>
<keyword evidence="2 5" id="KW-0285">Flavoprotein</keyword>
<dbReference type="Gene3D" id="2.30.110.10">
    <property type="entry name" value="Electron Transport, Fmn-binding Protein, Chain A"/>
    <property type="match status" value="1"/>
</dbReference>
<feature type="binding site" evidence="5 6">
    <location>
        <position position="128"/>
    </location>
    <ligand>
        <name>substrate</name>
    </ligand>
</feature>
<dbReference type="Pfam" id="PF01243">
    <property type="entry name" value="PNPOx_N"/>
    <property type="match status" value="1"/>
</dbReference>
<comment type="pathway">
    <text evidence="5">Cofactor metabolism; pyridoxal 5'-phosphate salvage; pyridoxal 5'-phosphate from pyridoxine 5'-phosphate: step 1/1.</text>
</comment>
<feature type="domain" description="Pyridoxine 5'-phosphate oxidase dimerisation C-terminal" evidence="9">
    <location>
        <begin position="176"/>
        <end position="217"/>
    </location>
</feature>
<dbReference type="InterPro" id="IPR019576">
    <property type="entry name" value="Pyridoxamine_oxidase_dimer_C"/>
</dbReference>
<dbReference type="EC" id="1.4.3.5" evidence="5"/>
<accession>A0A841FV81</accession>
<feature type="domain" description="Pyridoxamine 5'-phosphate oxidase N-terminal" evidence="8">
    <location>
        <begin position="48"/>
        <end position="156"/>
    </location>
</feature>
<feature type="binding site" evidence="5 7">
    <location>
        <position position="189"/>
    </location>
    <ligand>
        <name>FMN</name>
        <dbReference type="ChEBI" id="CHEBI:58210"/>
    </ligand>
</feature>
<feature type="binding site" evidence="5 7">
    <location>
        <position position="110"/>
    </location>
    <ligand>
        <name>FMN</name>
        <dbReference type="ChEBI" id="CHEBI:58210"/>
    </ligand>
</feature>
<feature type="binding site" evidence="5 7">
    <location>
        <begin position="145"/>
        <end position="146"/>
    </location>
    <ligand>
        <name>FMN</name>
        <dbReference type="ChEBI" id="CHEBI:58210"/>
    </ligand>
</feature>
<feature type="binding site" evidence="5 7">
    <location>
        <position position="88"/>
    </location>
    <ligand>
        <name>FMN</name>
        <dbReference type="ChEBI" id="CHEBI:58210"/>
    </ligand>
</feature>
<dbReference type="GO" id="GO:0008615">
    <property type="term" value="P:pyridoxine biosynthetic process"/>
    <property type="evidence" value="ECO:0007669"/>
    <property type="project" value="UniProtKB-UniRule"/>
</dbReference>
<comment type="catalytic activity">
    <reaction evidence="5">
        <text>pyridoxine 5'-phosphate + O2 = pyridoxal 5'-phosphate + H2O2</text>
        <dbReference type="Rhea" id="RHEA:15149"/>
        <dbReference type="ChEBI" id="CHEBI:15379"/>
        <dbReference type="ChEBI" id="CHEBI:16240"/>
        <dbReference type="ChEBI" id="CHEBI:58589"/>
        <dbReference type="ChEBI" id="CHEBI:597326"/>
        <dbReference type="EC" id="1.4.3.5"/>
    </reaction>
</comment>
<dbReference type="GO" id="GO:0004733">
    <property type="term" value="F:pyridoxamine phosphate oxidase activity"/>
    <property type="evidence" value="ECO:0007669"/>
    <property type="project" value="UniProtKB-UniRule"/>
</dbReference>
<name>A0A841FV81_9ACTN</name>
<feature type="binding site" evidence="6">
    <location>
        <begin position="13"/>
        <end position="16"/>
    </location>
    <ligand>
        <name>substrate</name>
    </ligand>
</feature>
<dbReference type="NCBIfam" id="NF004231">
    <property type="entry name" value="PRK05679.1"/>
    <property type="match status" value="1"/>
</dbReference>
<feature type="binding site" evidence="5 7">
    <location>
        <position position="199"/>
    </location>
    <ligand>
        <name>FMN</name>
        <dbReference type="ChEBI" id="CHEBI:58210"/>
    </ligand>
</feature>
<dbReference type="Proteomes" id="UP000548476">
    <property type="component" value="Unassembled WGS sequence"/>
</dbReference>